<dbReference type="Proteomes" id="UP000298234">
    <property type="component" value="Unassembled WGS sequence"/>
</dbReference>
<dbReference type="GO" id="GO:0003677">
    <property type="term" value="F:DNA binding"/>
    <property type="evidence" value="ECO:0007669"/>
    <property type="project" value="InterPro"/>
</dbReference>
<reference evidence="5 7" key="2">
    <citation type="submission" date="2019-03" db="EMBL/GenBank/DDBJ databases">
        <title>Burkholderia cepacia outbreak.</title>
        <authorList>
            <person name="Farzana R."/>
            <person name="Walsh T.R."/>
        </authorList>
    </citation>
    <scope>NUCLEOTIDE SEQUENCE [LARGE SCALE GENOMIC DNA]</scope>
    <source>
        <strain evidence="7">d13</strain>
        <strain evidence="5">D13</strain>
    </source>
</reference>
<gene>
    <name evidence="4" type="ORF">DPR02_01200</name>
    <name evidence="5" type="ORF">E3D37_00270</name>
</gene>
<dbReference type="Gene3D" id="3.30.65.10">
    <property type="entry name" value="Bacterial Topoisomerase I, domain 1"/>
    <property type="match status" value="1"/>
</dbReference>
<evidence type="ECO:0000256" key="2">
    <source>
        <dbReference type="SAM" id="MobiDB-lite"/>
    </source>
</evidence>
<dbReference type="AlphaFoldDB" id="A0AAQ2H9T7"/>
<evidence type="ECO:0000259" key="3">
    <source>
        <dbReference type="PROSITE" id="PS52039"/>
    </source>
</evidence>
<dbReference type="PANTHER" id="PTHR11390:SF21">
    <property type="entry name" value="DNA TOPOISOMERASE 3-ALPHA"/>
    <property type="match status" value="1"/>
</dbReference>
<dbReference type="EMBL" id="SNSQ01000001">
    <property type="protein sequence ID" value="TEU54549.1"/>
    <property type="molecule type" value="Genomic_DNA"/>
</dbReference>
<evidence type="ECO:0000313" key="5">
    <source>
        <dbReference type="EMBL" id="TEU54549.1"/>
    </source>
</evidence>
<dbReference type="InterPro" id="IPR023405">
    <property type="entry name" value="Topo_IA_core_domain"/>
</dbReference>
<dbReference type="InterPro" id="IPR000380">
    <property type="entry name" value="Topo_IA"/>
</dbReference>
<accession>A0AAQ2H9T7</accession>
<evidence type="ECO:0000313" key="6">
    <source>
        <dbReference type="Proteomes" id="UP000248899"/>
    </source>
</evidence>
<dbReference type="PANTHER" id="PTHR11390">
    <property type="entry name" value="PROKARYOTIC DNA TOPOISOMERASE"/>
    <property type="match status" value="1"/>
</dbReference>
<dbReference type="Gene3D" id="1.10.460.10">
    <property type="entry name" value="Topoisomerase I, domain 2"/>
    <property type="match status" value="1"/>
</dbReference>
<dbReference type="PROSITE" id="PS52039">
    <property type="entry name" value="TOPO_IA_2"/>
    <property type="match status" value="1"/>
</dbReference>
<comment type="caution">
    <text evidence="4">The sequence shown here is derived from an EMBL/GenBank/DDBJ whole genome shotgun (WGS) entry which is preliminary data.</text>
</comment>
<feature type="region of interest" description="Disordered" evidence="2">
    <location>
        <begin position="155"/>
        <end position="182"/>
    </location>
</feature>
<dbReference type="InterPro" id="IPR013824">
    <property type="entry name" value="Topo_IA_cen_sub1"/>
</dbReference>
<dbReference type="InterPro" id="IPR013497">
    <property type="entry name" value="Topo_IA_cen"/>
</dbReference>
<dbReference type="GeneID" id="56665562"/>
<keyword evidence="1" id="KW-0413">Isomerase</keyword>
<dbReference type="GO" id="GO:0043597">
    <property type="term" value="C:cytoplasmic replication fork"/>
    <property type="evidence" value="ECO:0007669"/>
    <property type="project" value="TreeGrafter"/>
</dbReference>
<dbReference type="RefSeq" id="WP_060083164.1">
    <property type="nucleotide sequence ID" value="NZ_CP045236.1"/>
</dbReference>
<evidence type="ECO:0000256" key="1">
    <source>
        <dbReference type="ARBA" id="ARBA00023235"/>
    </source>
</evidence>
<sequence>MTPTLPQLHEDQAVGVNDAKANQGRTSSPPRFTQGSLLDAMRHVHRLVDDPEEKKKLRVLDGIGRSATRAAIIETLLKRGSIVQNGKTITASALGQILVDAQPQTLTDDGLTPCWEKLLDGIAEGRVPLPVFEAKMVETLRKLVDTAKAAKLPLPPPGCEAKPRASDKPVPKSAKPCPKCGKGHMVQKTSKASGKTFMTCTAWPACDHQEWKK</sequence>
<organism evidence="4 6">
    <name type="scientific">Burkholderia cepacia</name>
    <name type="common">Pseudomonas cepacia</name>
    <dbReference type="NCBI Taxonomy" id="292"/>
    <lineage>
        <taxon>Bacteria</taxon>
        <taxon>Pseudomonadati</taxon>
        <taxon>Pseudomonadota</taxon>
        <taxon>Betaproteobacteria</taxon>
        <taxon>Burkholderiales</taxon>
        <taxon>Burkholderiaceae</taxon>
        <taxon>Burkholderia</taxon>
        <taxon>Burkholderia cepacia complex</taxon>
    </lineage>
</organism>
<feature type="compositionally biased region" description="Basic and acidic residues" evidence="2">
    <location>
        <begin position="161"/>
        <end position="170"/>
    </location>
</feature>
<evidence type="ECO:0000313" key="4">
    <source>
        <dbReference type="EMBL" id="RAQ16386.1"/>
    </source>
</evidence>
<name>A0AAQ2H9T7_BURCE</name>
<dbReference type="Proteomes" id="UP000248899">
    <property type="component" value="Unassembled WGS sequence"/>
</dbReference>
<evidence type="ECO:0000313" key="7">
    <source>
        <dbReference type="Proteomes" id="UP000298234"/>
    </source>
</evidence>
<dbReference type="GO" id="GO:0006310">
    <property type="term" value="P:DNA recombination"/>
    <property type="evidence" value="ECO:0007669"/>
    <property type="project" value="TreeGrafter"/>
</dbReference>
<dbReference type="Pfam" id="PF01396">
    <property type="entry name" value="Zn_ribbon_Top1"/>
    <property type="match status" value="1"/>
</dbReference>
<dbReference type="Pfam" id="PF01131">
    <property type="entry name" value="Topoisom_bac"/>
    <property type="match status" value="1"/>
</dbReference>
<dbReference type="InterPro" id="IPR013498">
    <property type="entry name" value="Topo_IA_Znf"/>
</dbReference>
<dbReference type="GO" id="GO:0003917">
    <property type="term" value="F:DNA topoisomerase type I (single strand cut, ATP-independent) activity"/>
    <property type="evidence" value="ECO:0007669"/>
    <property type="project" value="InterPro"/>
</dbReference>
<reference evidence="4 6" key="1">
    <citation type="submission" date="2018-06" db="EMBL/GenBank/DDBJ databases">
        <title>Towards the identification of Burkholderia cepacia strain which caused fatal septicemia.</title>
        <authorList>
            <person name="Bui L.A.T."/>
            <person name="Zakharova I.B."/>
            <person name="Shpak I.M."/>
            <person name="Teteryatnikova N."/>
            <person name="Ustinov D.V."/>
            <person name="Kuzyutina Y.A."/>
            <person name="Nguyen H.N."/>
            <person name="Antonov A.S."/>
            <person name="Avdyusheva E.F."/>
            <person name="Victorov D.V."/>
        </authorList>
    </citation>
    <scope>NUCLEOTIDE SEQUENCE [LARGE SCALE GENOMIC DNA]</scope>
    <source>
        <strain evidence="4 6">PT02</strain>
    </source>
</reference>
<proteinExistence type="predicted"/>
<dbReference type="SUPFAM" id="SSF56712">
    <property type="entry name" value="Prokaryotic type I DNA topoisomerase"/>
    <property type="match status" value="1"/>
</dbReference>
<protein>
    <recommendedName>
        <fullName evidence="3">Topo IA-type catalytic domain-containing protein</fullName>
    </recommendedName>
</protein>
<dbReference type="GO" id="GO:0006281">
    <property type="term" value="P:DNA repair"/>
    <property type="evidence" value="ECO:0007669"/>
    <property type="project" value="TreeGrafter"/>
</dbReference>
<feature type="domain" description="Topo IA-type catalytic" evidence="3">
    <location>
        <begin position="1"/>
        <end position="144"/>
    </location>
</feature>
<dbReference type="EMBL" id="QLUZ01000001">
    <property type="protein sequence ID" value="RAQ16386.1"/>
    <property type="molecule type" value="Genomic_DNA"/>
</dbReference>
<dbReference type="GO" id="GO:0006265">
    <property type="term" value="P:DNA topological change"/>
    <property type="evidence" value="ECO:0007669"/>
    <property type="project" value="InterPro"/>
</dbReference>